<dbReference type="RefSeq" id="XP_023006802.1">
    <property type="nucleotide sequence ID" value="XM_023151034.1"/>
</dbReference>
<dbReference type="AlphaFoldDB" id="A0A6J1KWT5"/>
<dbReference type="GO" id="GO:0000774">
    <property type="term" value="F:adenyl-nucleotide exchange factor activity"/>
    <property type="evidence" value="ECO:0007669"/>
    <property type="project" value="TreeGrafter"/>
</dbReference>
<dbReference type="GeneID" id="111499468"/>
<feature type="coiled-coil region" evidence="2">
    <location>
        <begin position="427"/>
        <end position="461"/>
    </location>
</feature>
<evidence type="ECO:0000256" key="2">
    <source>
        <dbReference type="SAM" id="Coils"/>
    </source>
</evidence>
<dbReference type="SUPFAM" id="SSF57959">
    <property type="entry name" value="Leucine zipper domain"/>
    <property type="match status" value="1"/>
</dbReference>
<dbReference type="Gene3D" id="3.10.20.90">
    <property type="entry name" value="Phosphatidylinositol 3-kinase Catalytic Subunit, Chain A, domain 1"/>
    <property type="match status" value="1"/>
</dbReference>
<evidence type="ECO:0000259" key="5">
    <source>
        <dbReference type="PROSITE" id="PS51035"/>
    </source>
</evidence>
<dbReference type="PANTHER" id="PTHR12329">
    <property type="entry name" value="BCL2-ASSOCIATED ATHANOGENE"/>
    <property type="match status" value="1"/>
</dbReference>
<dbReference type="Pfam" id="PF02179">
    <property type="entry name" value="BAG"/>
    <property type="match status" value="1"/>
</dbReference>
<dbReference type="GO" id="GO:0051087">
    <property type="term" value="F:protein-folding chaperone binding"/>
    <property type="evidence" value="ECO:0007669"/>
    <property type="project" value="InterPro"/>
</dbReference>
<evidence type="ECO:0000256" key="3">
    <source>
        <dbReference type="SAM" id="MobiDB-lite"/>
    </source>
</evidence>
<protein>
    <submittedName>
        <fullName evidence="7">Uncharacterized protein LOC111499468</fullName>
    </submittedName>
</protein>
<evidence type="ECO:0000259" key="4">
    <source>
        <dbReference type="PROSITE" id="PS50053"/>
    </source>
</evidence>
<dbReference type="KEGG" id="cmax:111499468"/>
<dbReference type="OrthoDB" id="552661at2759"/>
<keyword evidence="1" id="KW-0143">Chaperone</keyword>
<dbReference type="SUPFAM" id="SSF63491">
    <property type="entry name" value="BAG domain"/>
    <property type="match status" value="1"/>
</dbReference>
<dbReference type="InterPro" id="IPR046347">
    <property type="entry name" value="bZIP_sf"/>
</dbReference>
<feature type="domain" description="Ubiquitin-like" evidence="4">
    <location>
        <begin position="43"/>
        <end position="111"/>
    </location>
</feature>
<dbReference type="InterPro" id="IPR036533">
    <property type="entry name" value="BAG_dom_sf"/>
</dbReference>
<feature type="region of interest" description="Disordered" evidence="3">
    <location>
        <begin position="468"/>
        <end position="502"/>
    </location>
</feature>
<evidence type="ECO:0000313" key="7">
    <source>
        <dbReference type="RefSeq" id="XP_023006802.1"/>
    </source>
</evidence>
<dbReference type="GO" id="GO:0050821">
    <property type="term" value="P:protein stabilization"/>
    <property type="evidence" value="ECO:0007669"/>
    <property type="project" value="TreeGrafter"/>
</dbReference>
<dbReference type="PROSITE" id="PS50053">
    <property type="entry name" value="UBIQUITIN_2"/>
    <property type="match status" value="1"/>
</dbReference>
<dbReference type="InterPro" id="IPR000626">
    <property type="entry name" value="Ubiquitin-like_dom"/>
</dbReference>
<dbReference type="GO" id="GO:0005737">
    <property type="term" value="C:cytoplasm"/>
    <property type="evidence" value="ECO:0007669"/>
    <property type="project" value="UniProtKB-ARBA"/>
</dbReference>
<gene>
    <name evidence="7" type="primary">LOC111499468</name>
</gene>
<dbReference type="GO" id="GO:0003700">
    <property type="term" value="F:DNA-binding transcription factor activity"/>
    <property type="evidence" value="ECO:0007669"/>
    <property type="project" value="InterPro"/>
</dbReference>
<dbReference type="GO" id="GO:0005634">
    <property type="term" value="C:nucleus"/>
    <property type="evidence" value="ECO:0007669"/>
    <property type="project" value="UniProtKB-ARBA"/>
</dbReference>
<reference evidence="7" key="1">
    <citation type="submission" date="2025-08" db="UniProtKB">
        <authorList>
            <consortium name="RefSeq"/>
        </authorList>
    </citation>
    <scope>IDENTIFICATION</scope>
    <source>
        <tissue evidence="7">Young leaves</tissue>
    </source>
</reference>
<evidence type="ECO:0000256" key="1">
    <source>
        <dbReference type="ARBA" id="ARBA00023186"/>
    </source>
</evidence>
<keyword evidence="2" id="KW-0175">Coiled coil</keyword>
<dbReference type="PANTHER" id="PTHR12329:SF16">
    <property type="entry name" value="BAG FAMILY MOLECULAR CHAPERONE REGULATOR 1"/>
    <property type="match status" value="1"/>
</dbReference>
<dbReference type="InterPro" id="IPR044759">
    <property type="entry name" value="bZIP_RF2"/>
</dbReference>
<proteinExistence type="predicted"/>
<dbReference type="InterPro" id="IPR004827">
    <property type="entry name" value="bZIP"/>
</dbReference>
<sequence>MKTSSSKPVPRNDEFRQDIDWELRPGGMIVQKRHIGSGSDRFIRIKISHGSCHQLLTVDAHSTFGDLKRLLRQKTGLEPREQRLLFRGKEKENDECLHMAGVNDMSKVVLMEDPASKERKLEMNKRTTTAVGDALAEITAEIDKLFQKVAAVEGAVNGGRTVEEKEVNGLIDMLMMQLLKLDAIEINGDAKLLRTQVIRVQNYVDRLDNMKNGRNSNGLRIECGFGTLIPPITSTKITHDWELFDYLINPTQLNIIMNLFTSNDKQGHALDGMNLKSIANIATHRMAQPAGIPAILRPLPPLPRSRLGKPTPTTAGDKLHLFQSNGNDKIFLSGGEPTAPPPLNEHRLQLPDSDKDVNVEARRLRRVMQSRQYSQKYRLKQLHYITQLESELKALQAEVTITSPRIKFMDRQNSLLRAENYSIKEKLSSYAGELLFKEAQYEELKRERNMLKEIYEAYQLKRLETLKNSNSTRGGGGGSSFQLEENGPEMADKSNPFRMLEN</sequence>
<dbReference type="SMART" id="SM00338">
    <property type="entry name" value="BRLZ"/>
    <property type="match status" value="1"/>
</dbReference>
<dbReference type="Pfam" id="PF00240">
    <property type="entry name" value="ubiquitin"/>
    <property type="match status" value="1"/>
</dbReference>
<dbReference type="InterPro" id="IPR003103">
    <property type="entry name" value="BAG_domain"/>
</dbReference>
<dbReference type="Gene3D" id="1.20.58.120">
    <property type="entry name" value="BAG domain"/>
    <property type="match status" value="1"/>
</dbReference>
<dbReference type="InterPro" id="IPR039773">
    <property type="entry name" value="BAG_chaperone_regulator"/>
</dbReference>
<feature type="domain" description="BAG" evidence="5">
    <location>
        <begin position="134"/>
        <end position="211"/>
    </location>
</feature>
<name>A0A6J1KWT5_CUCMA</name>
<organism evidence="6 7">
    <name type="scientific">Cucurbita maxima</name>
    <name type="common">Pumpkin</name>
    <name type="synonym">Winter squash</name>
    <dbReference type="NCBI Taxonomy" id="3661"/>
    <lineage>
        <taxon>Eukaryota</taxon>
        <taxon>Viridiplantae</taxon>
        <taxon>Streptophyta</taxon>
        <taxon>Embryophyta</taxon>
        <taxon>Tracheophyta</taxon>
        <taxon>Spermatophyta</taxon>
        <taxon>Magnoliopsida</taxon>
        <taxon>eudicotyledons</taxon>
        <taxon>Gunneridae</taxon>
        <taxon>Pentapetalae</taxon>
        <taxon>rosids</taxon>
        <taxon>fabids</taxon>
        <taxon>Cucurbitales</taxon>
        <taxon>Cucurbitaceae</taxon>
        <taxon>Cucurbiteae</taxon>
        <taxon>Cucurbita</taxon>
    </lineage>
</organism>
<keyword evidence="6" id="KW-1185">Reference proteome</keyword>
<dbReference type="CDD" id="cd14703">
    <property type="entry name" value="bZIP_plant_RF2"/>
    <property type="match status" value="1"/>
</dbReference>
<dbReference type="SUPFAM" id="SSF54236">
    <property type="entry name" value="Ubiquitin-like"/>
    <property type="match status" value="1"/>
</dbReference>
<dbReference type="InterPro" id="IPR029071">
    <property type="entry name" value="Ubiquitin-like_domsf"/>
</dbReference>
<dbReference type="Proteomes" id="UP000504608">
    <property type="component" value="Unplaced"/>
</dbReference>
<evidence type="ECO:0000313" key="6">
    <source>
        <dbReference type="Proteomes" id="UP000504608"/>
    </source>
</evidence>
<dbReference type="PROSITE" id="PS51035">
    <property type="entry name" value="BAG"/>
    <property type="match status" value="1"/>
</dbReference>
<accession>A0A6J1KWT5</accession>